<comment type="caution">
    <text evidence="13">The sequence shown here is derived from an EMBL/GenBank/DDBJ whole genome shotgun (WGS) entry which is preliminary data.</text>
</comment>
<dbReference type="SMART" id="SM00482">
    <property type="entry name" value="POLAc"/>
    <property type="match status" value="1"/>
</dbReference>
<dbReference type="Gene3D" id="3.30.70.370">
    <property type="match status" value="1"/>
</dbReference>
<dbReference type="InterPro" id="IPR019760">
    <property type="entry name" value="DNA-dir_DNA_pol_A_CS"/>
</dbReference>
<gene>
    <name evidence="13" type="ORF">ENN04_04270</name>
</gene>
<dbReference type="Gene3D" id="1.10.150.20">
    <property type="entry name" value="5' to 3' exonuclease, C-terminal subdomain"/>
    <property type="match status" value="1"/>
</dbReference>
<keyword evidence="10" id="KW-0175">Coiled coil</keyword>
<dbReference type="GO" id="GO:0003677">
    <property type="term" value="F:DNA binding"/>
    <property type="evidence" value="ECO:0007669"/>
    <property type="project" value="UniProtKB-KW"/>
</dbReference>
<keyword evidence="13" id="KW-0269">Exonuclease</keyword>
<protein>
    <recommendedName>
        <fullName evidence="3">DNA polymerase I</fullName>
        <ecNumber evidence="2">2.7.7.7</ecNumber>
    </recommendedName>
</protein>
<dbReference type="GO" id="GO:0006261">
    <property type="term" value="P:DNA-templated DNA replication"/>
    <property type="evidence" value="ECO:0007669"/>
    <property type="project" value="InterPro"/>
</dbReference>
<keyword evidence="7" id="KW-0239">DNA-directed DNA polymerase</keyword>
<dbReference type="PANTHER" id="PTHR10133:SF27">
    <property type="entry name" value="DNA POLYMERASE NU"/>
    <property type="match status" value="1"/>
</dbReference>
<evidence type="ECO:0000256" key="7">
    <source>
        <dbReference type="ARBA" id="ARBA00022932"/>
    </source>
</evidence>
<organism evidence="13">
    <name type="scientific">Thermocrinis ruber</name>
    <dbReference type="NCBI Taxonomy" id="75906"/>
    <lineage>
        <taxon>Bacteria</taxon>
        <taxon>Pseudomonadati</taxon>
        <taxon>Aquificota</taxon>
        <taxon>Aquificia</taxon>
        <taxon>Aquificales</taxon>
        <taxon>Aquificaceae</taxon>
        <taxon>Thermocrinis</taxon>
    </lineage>
</organism>
<dbReference type="SMART" id="SM00474">
    <property type="entry name" value="35EXOc"/>
    <property type="match status" value="1"/>
</dbReference>
<dbReference type="PROSITE" id="PS00447">
    <property type="entry name" value="DNA_POLYMERASE_A"/>
    <property type="match status" value="1"/>
</dbReference>
<evidence type="ECO:0000256" key="4">
    <source>
        <dbReference type="ARBA" id="ARBA00022679"/>
    </source>
</evidence>
<keyword evidence="4" id="KW-0808">Transferase</keyword>
<dbReference type="GO" id="GO:0003887">
    <property type="term" value="F:DNA-directed DNA polymerase activity"/>
    <property type="evidence" value="ECO:0007669"/>
    <property type="project" value="UniProtKB-KW"/>
</dbReference>
<dbReference type="EMBL" id="DSAC01000052">
    <property type="protein sequence ID" value="HHO73835.1"/>
    <property type="molecule type" value="Genomic_DNA"/>
</dbReference>
<evidence type="ECO:0000256" key="6">
    <source>
        <dbReference type="ARBA" id="ARBA00022705"/>
    </source>
</evidence>
<dbReference type="SUPFAM" id="SSF53098">
    <property type="entry name" value="Ribonuclease H-like"/>
    <property type="match status" value="1"/>
</dbReference>
<dbReference type="GO" id="GO:0006302">
    <property type="term" value="P:double-strand break repair"/>
    <property type="evidence" value="ECO:0007669"/>
    <property type="project" value="TreeGrafter"/>
</dbReference>
<dbReference type="PANTHER" id="PTHR10133">
    <property type="entry name" value="DNA POLYMERASE I"/>
    <property type="match status" value="1"/>
</dbReference>
<dbReference type="AlphaFoldDB" id="A0A7C5X0T1"/>
<keyword evidence="13" id="KW-0378">Hydrolase</keyword>
<evidence type="ECO:0000256" key="10">
    <source>
        <dbReference type="SAM" id="Coils"/>
    </source>
</evidence>
<dbReference type="NCBIfam" id="NF011540">
    <property type="entry name" value="PRK14975.1-4"/>
    <property type="match status" value="1"/>
</dbReference>
<dbReference type="SUPFAM" id="SSF56672">
    <property type="entry name" value="DNA/RNA polymerases"/>
    <property type="match status" value="1"/>
</dbReference>
<dbReference type="GO" id="GO:0008408">
    <property type="term" value="F:3'-5' exonuclease activity"/>
    <property type="evidence" value="ECO:0007669"/>
    <property type="project" value="InterPro"/>
</dbReference>
<feature type="coiled-coil region" evidence="10">
    <location>
        <begin position="286"/>
        <end position="313"/>
    </location>
</feature>
<sequence length="580" mass="66394">MKVSFEYITSPKSLARWEGSFKDIPFLYIDTETVGDSTIRLVQLGTEEDILLLDLYELGDVGINFLKGLLSQKGIVGHNLKFDLKYLLGYGIEPYAVFDTMIASQLLGDSDRHSLQKLAMQYLGEVLDKSLQLSNWGSSRLSKEQLEYAALDVEVVRRLFPLLLERLNSLTPVVEENLLKTRTAKVFGLKNPIAIVEMAFVQEVAKLERNGLPVDVEELERLVKELSKELQKRVMDFLIKYRTDPMSPKQVGELLVKRFGLDLPRTEKGNISTDDKYLAEHIENPAVRELLKIREIKKNLDKLEEIKGGLRGKRVYPEFKQIGAITGRMSSMNPNVQNIPRSLRRIFKAEEGNVFVIADFSQIELRIAAEYVNDESMIKVFKEGRDMHKYTASVLLGKREEEITKEERQLAKAVNFGLIYGISAKGLAEYAYSSYGIALSLEEAEKIRTRFFEHFRGFKDWHDRVKKELREKGKSEGYTLLGRRYTAHTFPDAVNYPIQGTGADLLKLSVLIFDAEIRRENIKAHVINLVHDEIVVECPMEEGERTAELLERAMKRAGGIILKKVPVEVECVIKERWEKE</sequence>
<dbReference type="InterPro" id="IPR002298">
    <property type="entry name" value="DNA_polymerase_A"/>
</dbReference>
<proteinExistence type="inferred from homology"/>
<comment type="catalytic activity">
    <reaction evidence="9">
        <text>DNA(n) + a 2'-deoxyribonucleoside 5'-triphosphate = DNA(n+1) + diphosphate</text>
        <dbReference type="Rhea" id="RHEA:22508"/>
        <dbReference type="Rhea" id="RHEA-COMP:17339"/>
        <dbReference type="Rhea" id="RHEA-COMP:17340"/>
        <dbReference type="ChEBI" id="CHEBI:33019"/>
        <dbReference type="ChEBI" id="CHEBI:61560"/>
        <dbReference type="ChEBI" id="CHEBI:173112"/>
        <dbReference type="EC" id="2.7.7.7"/>
    </reaction>
</comment>
<dbReference type="InterPro" id="IPR036397">
    <property type="entry name" value="RNaseH_sf"/>
</dbReference>
<evidence type="ECO:0000256" key="2">
    <source>
        <dbReference type="ARBA" id="ARBA00012417"/>
    </source>
</evidence>
<evidence type="ECO:0000259" key="11">
    <source>
        <dbReference type="SMART" id="SM00474"/>
    </source>
</evidence>
<dbReference type="Gene3D" id="1.20.1060.10">
    <property type="entry name" value="Taq DNA Polymerase, Chain T, domain 4"/>
    <property type="match status" value="1"/>
</dbReference>
<comment type="similarity">
    <text evidence="1">Belongs to the DNA polymerase type-A family.</text>
</comment>
<keyword evidence="8" id="KW-0238">DNA-binding</keyword>
<keyword evidence="13" id="KW-0540">Nuclease</keyword>
<evidence type="ECO:0000259" key="12">
    <source>
        <dbReference type="SMART" id="SM00482"/>
    </source>
</evidence>
<evidence type="ECO:0000256" key="1">
    <source>
        <dbReference type="ARBA" id="ARBA00007705"/>
    </source>
</evidence>
<dbReference type="Pfam" id="PF01612">
    <property type="entry name" value="DNA_pol_A_exo1"/>
    <property type="match status" value="1"/>
</dbReference>
<evidence type="ECO:0000256" key="9">
    <source>
        <dbReference type="ARBA" id="ARBA00049244"/>
    </source>
</evidence>
<accession>A0A7C5X0T1</accession>
<name>A0A7C5X0T1_9AQUI</name>
<evidence type="ECO:0000313" key="13">
    <source>
        <dbReference type="EMBL" id="HHO73835.1"/>
    </source>
</evidence>
<keyword evidence="6" id="KW-0235">DNA replication</keyword>
<evidence type="ECO:0000256" key="3">
    <source>
        <dbReference type="ARBA" id="ARBA00020311"/>
    </source>
</evidence>
<evidence type="ECO:0000256" key="8">
    <source>
        <dbReference type="ARBA" id="ARBA00023125"/>
    </source>
</evidence>
<feature type="domain" description="3'-5' exonuclease" evidence="11">
    <location>
        <begin position="5"/>
        <end position="168"/>
    </location>
</feature>
<reference evidence="13" key="1">
    <citation type="journal article" date="2020" name="mSystems">
        <title>Genome- and Community-Level Interaction Insights into Carbon Utilization and Element Cycling Functions of Hydrothermarchaeota in Hydrothermal Sediment.</title>
        <authorList>
            <person name="Zhou Z."/>
            <person name="Liu Y."/>
            <person name="Xu W."/>
            <person name="Pan J."/>
            <person name="Luo Z.H."/>
            <person name="Li M."/>
        </authorList>
    </citation>
    <scope>NUCLEOTIDE SEQUENCE [LARGE SCALE GENOMIC DNA]</scope>
    <source>
        <strain evidence="13">SpSt-114</strain>
    </source>
</reference>
<dbReference type="PRINTS" id="PR00868">
    <property type="entry name" value="DNAPOLI"/>
</dbReference>
<dbReference type="Pfam" id="PF00476">
    <property type="entry name" value="DNA_pol_A"/>
    <property type="match status" value="1"/>
</dbReference>
<dbReference type="InterPro" id="IPR002562">
    <property type="entry name" value="3'-5'_exonuclease_dom"/>
</dbReference>
<dbReference type="EC" id="2.7.7.7" evidence="2"/>
<dbReference type="InterPro" id="IPR043502">
    <property type="entry name" value="DNA/RNA_pol_sf"/>
</dbReference>
<dbReference type="InterPro" id="IPR001098">
    <property type="entry name" value="DNA-dir_DNA_pol_A_palm_dom"/>
</dbReference>
<evidence type="ECO:0000256" key="5">
    <source>
        <dbReference type="ARBA" id="ARBA00022695"/>
    </source>
</evidence>
<keyword evidence="5" id="KW-0548">Nucleotidyltransferase</keyword>
<dbReference type="InterPro" id="IPR012337">
    <property type="entry name" value="RNaseH-like_sf"/>
</dbReference>
<feature type="domain" description="DNA-directed DNA polymerase family A palm" evidence="12">
    <location>
        <begin position="340"/>
        <end position="542"/>
    </location>
</feature>
<dbReference type="Gene3D" id="3.30.420.10">
    <property type="entry name" value="Ribonuclease H-like superfamily/Ribonuclease H"/>
    <property type="match status" value="1"/>
</dbReference>